<comment type="caution">
    <text evidence="3">The sequence shown here is derived from an EMBL/GenBank/DDBJ whole genome shotgun (WGS) entry which is preliminary data.</text>
</comment>
<organism evidence="3 4">
    <name type="scientific">Kitasatospora saccharophila</name>
    <dbReference type="NCBI Taxonomy" id="407973"/>
    <lineage>
        <taxon>Bacteria</taxon>
        <taxon>Bacillati</taxon>
        <taxon>Actinomycetota</taxon>
        <taxon>Actinomycetes</taxon>
        <taxon>Kitasatosporales</taxon>
        <taxon>Streptomycetaceae</taxon>
        <taxon>Kitasatospora</taxon>
    </lineage>
</organism>
<proteinExistence type="predicted"/>
<keyword evidence="1" id="KW-0732">Signal</keyword>
<dbReference type="Pfam" id="PF00652">
    <property type="entry name" value="Ricin_B_lectin"/>
    <property type="match status" value="1"/>
</dbReference>
<feature type="signal peptide" evidence="1">
    <location>
        <begin position="1"/>
        <end position="32"/>
    </location>
</feature>
<keyword evidence="4" id="KW-1185">Reference proteome</keyword>
<dbReference type="InterPro" id="IPR000772">
    <property type="entry name" value="Ricin_B_lectin"/>
</dbReference>
<dbReference type="PROSITE" id="PS50231">
    <property type="entry name" value="RICIN_B_LECTIN"/>
    <property type="match status" value="1"/>
</dbReference>
<evidence type="ECO:0000256" key="1">
    <source>
        <dbReference type="SAM" id="SignalP"/>
    </source>
</evidence>
<protein>
    <recommendedName>
        <fullName evidence="2">Ricin B lectin domain-containing protein</fullName>
    </recommendedName>
</protein>
<dbReference type="SMART" id="SM00458">
    <property type="entry name" value="RICIN"/>
    <property type="match status" value="1"/>
</dbReference>
<dbReference type="EMBL" id="BAAANS010000002">
    <property type="protein sequence ID" value="GAA2084876.1"/>
    <property type="molecule type" value="Genomic_DNA"/>
</dbReference>
<accession>A0ABN2W796</accession>
<name>A0ABN2W796_9ACTN</name>
<dbReference type="Gene3D" id="2.80.10.50">
    <property type="match status" value="2"/>
</dbReference>
<dbReference type="SUPFAM" id="SSF50370">
    <property type="entry name" value="Ricin B-like lectins"/>
    <property type="match status" value="1"/>
</dbReference>
<gene>
    <name evidence="3" type="ORF">GCM10009759_04250</name>
</gene>
<sequence length="149" mass="15663">MDQARIRILRQAAALLAAVALLGISQATPAAATTYEGSIVHVQSGKCLDGSVSQGVRLVTCDGSLYQEWVVDFSGAGAIKHVQSGKCLDGSVSQGVRLVTCDSGSFQQWNPKVAYAIKHVQSGKCLDGSVSQGVRLVTCDGGSFQQWTF</sequence>
<reference evidence="3 4" key="1">
    <citation type="journal article" date="2019" name="Int. J. Syst. Evol. Microbiol.">
        <title>The Global Catalogue of Microorganisms (GCM) 10K type strain sequencing project: providing services to taxonomists for standard genome sequencing and annotation.</title>
        <authorList>
            <consortium name="The Broad Institute Genomics Platform"/>
            <consortium name="The Broad Institute Genome Sequencing Center for Infectious Disease"/>
            <person name="Wu L."/>
            <person name="Ma J."/>
        </authorList>
    </citation>
    <scope>NUCLEOTIDE SEQUENCE [LARGE SCALE GENOMIC DNA]</scope>
    <source>
        <strain evidence="3 4">JCM 14559</strain>
    </source>
</reference>
<dbReference type="Proteomes" id="UP001500897">
    <property type="component" value="Unassembled WGS sequence"/>
</dbReference>
<dbReference type="CDD" id="cd23415">
    <property type="entry name" value="beta-trefoil_Ricin_AH"/>
    <property type="match status" value="1"/>
</dbReference>
<dbReference type="InterPro" id="IPR035992">
    <property type="entry name" value="Ricin_B-like_lectins"/>
</dbReference>
<evidence type="ECO:0000313" key="3">
    <source>
        <dbReference type="EMBL" id="GAA2084876.1"/>
    </source>
</evidence>
<feature type="domain" description="Ricin B lectin" evidence="2">
    <location>
        <begin position="33"/>
        <end position="149"/>
    </location>
</feature>
<evidence type="ECO:0000259" key="2">
    <source>
        <dbReference type="SMART" id="SM00458"/>
    </source>
</evidence>
<evidence type="ECO:0000313" key="4">
    <source>
        <dbReference type="Proteomes" id="UP001500897"/>
    </source>
</evidence>
<feature type="chain" id="PRO_5046725927" description="Ricin B lectin domain-containing protein" evidence="1">
    <location>
        <begin position="33"/>
        <end position="149"/>
    </location>
</feature>
<dbReference type="RefSeq" id="WP_344549940.1">
    <property type="nucleotide sequence ID" value="NZ_BAAANS010000002.1"/>
</dbReference>